<evidence type="ECO:0000256" key="1">
    <source>
        <dbReference type="SAM" id="Coils"/>
    </source>
</evidence>
<protein>
    <submittedName>
        <fullName evidence="3">Uncharacterized protein</fullName>
    </submittedName>
</protein>
<keyword evidence="1" id="KW-0175">Coiled coil</keyword>
<evidence type="ECO:0000313" key="4">
    <source>
        <dbReference type="Proteomes" id="UP001230328"/>
    </source>
</evidence>
<feature type="compositionally biased region" description="Basic residues" evidence="2">
    <location>
        <begin position="530"/>
        <end position="539"/>
    </location>
</feature>
<gene>
    <name evidence="3" type="ORF">QF035_003074</name>
</gene>
<feature type="region of interest" description="Disordered" evidence="2">
    <location>
        <begin position="150"/>
        <end position="175"/>
    </location>
</feature>
<evidence type="ECO:0000256" key="2">
    <source>
        <dbReference type="SAM" id="MobiDB-lite"/>
    </source>
</evidence>
<comment type="caution">
    <text evidence="3">The sequence shown here is derived from an EMBL/GenBank/DDBJ whole genome shotgun (WGS) entry which is preliminary data.</text>
</comment>
<evidence type="ECO:0000313" key="3">
    <source>
        <dbReference type="EMBL" id="MDQ1025492.1"/>
    </source>
</evidence>
<feature type="region of interest" description="Disordered" evidence="2">
    <location>
        <begin position="498"/>
        <end position="552"/>
    </location>
</feature>
<organism evidence="3 4">
    <name type="scientific">Streptomyces umbrinus</name>
    <dbReference type="NCBI Taxonomy" id="67370"/>
    <lineage>
        <taxon>Bacteria</taxon>
        <taxon>Bacillati</taxon>
        <taxon>Actinomycetota</taxon>
        <taxon>Actinomycetes</taxon>
        <taxon>Kitasatosporales</taxon>
        <taxon>Streptomycetaceae</taxon>
        <taxon>Streptomyces</taxon>
        <taxon>Streptomyces phaeochromogenes group</taxon>
    </lineage>
</organism>
<name>A0ABU0SQD5_9ACTN</name>
<accession>A0ABU0SQD5</accession>
<keyword evidence="4" id="KW-1185">Reference proteome</keyword>
<feature type="compositionally biased region" description="Basic and acidic residues" evidence="2">
    <location>
        <begin position="511"/>
        <end position="529"/>
    </location>
</feature>
<dbReference type="Proteomes" id="UP001230328">
    <property type="component" value="Unassembled WGS sequence"/>
</dbReference>
<reference evidence="3 4" key="1">
    <citation type="submission" date="2023-07" db="EMBL/GenBank/DDBJ databases">
        <title>Comparative genomics of wheat-associated soil bacteria to identify genetic determinants of phenazine resistance.</title>
        <authorList>
            <person name="Mouncey N."/>
        </authorList>
    </citation>
    <scope>NUCLEOTIDE SEQUENCE [LARGE SCALE GENOMIC DNA]</scope>
    <source>
        <strain evidence="3 4">V2I4</strain>
    </source>
</reference>
<proteinExistence type="predicted"/>
<dbReference type="RefSeq" id="WP_307520841.1">
    <property type="nucleotide sequence ID" value="NZ_JAUSZI010000002.1"/>
</dbReference>
<feature type="region of interest" description="Disordered" evidence="2">
    <location>
        <begin position="230"/>
        <end position="262"/>
    </location>
</feature>
<dbReference type="EMBL" id="JAUSZI010000002">
    <property type="protein sequence ID" value="MDQ1025492.1"/>
    <property type="molecule type" value="Genomic_DNA"/>
</dbReference>
<feature type="compositionally biased region" description="Pro residues" evidence="2">
    <location>
        <begin position="157"/>
        <end position="172"/>
    </location>
</feature>
<feature type="compositionally biased region" description="Basic and acidic residues" evidence="2">
    <location>
        <begin position="540"/>
        <end position="552"/>
    </location>
</feature>
<sequence length="552" mass="59369">MSSANGLAGVQDVWPTYGYDTPPLSTPVSTPDVTPVSTPDVTSQLPQMSVIDVSDTVDHFTQSLVHVLHELVEPAAIALGAMSGTLLAGRAAMAATGMLAHAAVRAAEEQRCLLRQQDNSRNAAQQWESAAFAATRVNARRAVLAGRLARASRGTPPGSPPPPAPVLPPPVRPEGCRLDATRKAVAEAERAIERAQAELAAWECATAVADVADPRDTAWQEVLAERRRTVRRRTAGSAPSTRSAERPERPAPAPVAGARGPGADEVTAVSTELLAGLPAEATAEDTEPVVTALHYALICVRAGDGSGASEHVEEARIFAAEAGRRVRLRVEALTQAAAQLDFLTTEVPSDVEPKPPSEDVVALLRRAVEEGRPLGAADRDQVRAAVDERLEHLEHRCLQRGTEQLLGALSGGAGDWHESGTSARYTDHVPPGWEPDHWIRVTVRRDGIDLATHRAGPPSPRDAERCAEAKQWAADFEHALVDLGLDCDFRFTSEVVAPGTPDEGAAADSGPFEREHLRSGRRAQDDPRRRHDGPRHRRIDPRDDREGREDRR</sequence>
<feature type="coiled-coil region" evidence="1">
    <location>
        <begin position="178"/>
        <end position="205"/>
    </location>
</feature>